<dbReference type="GO" id="GO:0005886">
    <property type="term" value="C:plasma membrane"/>
    <property type="evidence" value="ECO:0007669"/>
    <property type="project" value="UniProtKB-SubCell"/>
</dbReference>
<evidence type="ECO:0000256" key="1">
    <source>
        <dbReference type="ARBA" id="ARBA00004651"/>
    </source>
</evidence>
<dbReference type="PANTHER" id="PTHR43227">
    <property type="entry name" value="BLL4140 PROTEIN"/>
    <property type="match status" value="1"/>
</dbReference>
<name>A0A398CN75_9BACL</name>
<dbReference type="InterPro" id="IPR035906">
    <property type="entry name" value="MetI-like_sf"/>
</dbReference>
<feature type="domain" description="ABC transmembrane type-1" evidence="8">
    <location>
        <begin position="1"/>
        <end position="122"/>
    </location>
</feature>
<comment type="caution">
    <text evidence="9">The sequence shown here is derived from an EMBL/GenBank/DDBJ whole genome shotgun (WGS) entry which is preliminary data.</text>
</comment>
<dbReference type="InterPro" id="IPR000515">
    <property type="entry name" value="MetI-like"/>
</dbReference>
<feature type="transmembrane region" description="Helical" evidence="7">
    <location>
        <begin position="53"/>
        <end position="75"/>
    </location>
</feature>
<dbReference type="AlphaFoldDB" id="A0A398CN75"/>
<keyword evidence="6 7" id="KW-0472">Membrane</keyword>
<dbReference type="Gene3D" id="1.10.3720.10">
    <property type="entry name" value="MetI-like"/>
    <property type="match status" value="1"/>
</dbReference>
<keyword evidence="5 7" id="KW-1133">Transmembrane helix</keyword>
<feature type="transmembrane region" description="Helical" evidence="7">
    <location>
        <begin position="14"/>
        <end position="32"/>
    </location>
</feature>
<dbReference type="GO" id="GO:0055085">
    <property type="term" value="P:transmembrane transport"/>
    <property type="evidence" value="ECO:0007669"/>
    <property type="project" value="InterPro"/>
</dbReference>
<organism evidence="9 10">
    <name type="scientific">Cohnella faecalis</name>
    <dbReference type="NCBI Taxonomy" id="2315694"/>
    <lineage>
        <taxon>Bacteria</taxon>
        <taxon>Bacillati</taxon>
        <taxon>Bacillota</taxon>
        <taxon>Bacilli</taxon>
        <taxon>Bacillales</taxon>
        <taxon>Paenibacillaceae</taxon>
        <taxon>Cohnella</taxon>
    </lineage>
</organism>
<dbReference type="SUPFAM" id="SSF161098">
    <property type="entry name" value="MetI-like"/>
    <property type="match status" value="1"/>
</dbReference>
<gene>
    <name evidence="9" type="ORF">D3H35_28490</name>
</gene>
<evidence type="ECO:0000313" key="9">
    <source>
        <dbReference type="EMBL" id="RIE00364.1"/>
    </source>
</evidence>
<keyword evidence="2 7" id="KW-0813">Transport</keyword>
<comment type="similarity">
    <text evidence="7">Belongs to the binding-protein-dependent transport system permease family.</text>
</comment>
<evidence type="ECO:0000256" key="7">
    <source>
        <dbReference type="RuleBase" id="RU363032"/>
    </source>
</evidence>
<dbReference type="InterPro" id="IPR050809">
    <property type="entry name" value="UgpAE/MalFG_permease"/>
</dbReference>
<keyword evidence="10" id="KW-1185">Reference proteome</keyword>
<reference evidence="9 10" key="1">
    <citation type="submission" date="2018-09" db="EMBL/GenBank/DDBJ databases">
        <title>Cohnella cavernae sp. nov., isolated from a karst cave.</title>
        <authorList>
            <person name="Zhu H."/>
        </authorList>
    </citation>
    <scope>NUCLEOTIDE SEQUENCE [LARGE SCALE GENOMIC DNA]</scope>
    <source>
        <strain evidence="9 10">K2E09-144</strain>
    </source>
</reference>
<dbReference type="Pfam" id="PF00528">
    <property type="entry name" value="BPD_transp_1"/>
    <property type="match status" value="1"/>
</dbReference>
<accession>A0A398CN75</accession>
<evidence type="ECO:0000256" key="6">
    <source>
        <dbReference type="ARBA" id="ARBA00023136"/>
    </source>
</evidence>
<evidence type="ECO:0000256" key="5">
    <source>
        <dbReference type="ARBA" id="ARBA00022989"/>
    </source>
</evidence>
<evidence type="ECO:0000259" key="8">
    <source>
        <dbReference type="PROSITE" id="PS50928"/>
    </source>
</evidence>
<sequence length="122" mass="13501">MAGFSRLCRLYDYLHHRVADVGPILIIYLAALQGVPHEMREAMMIDGAGKWKTFIHLTLPMIAPGITVNVLIGLANGLRIFDLPFALTAEGRPGRARRCRSKSTVTPSPRPSCPKGCRLRSF</sequence>
<evidence type="ECO:0000256" key="3">
    <source>
        <dbReference type="ARBA" id="ARBA00022475"/>
    </source>
</evidence>
<dbReference type="EMBL" id="QXJM01000056">
    <property type="protein sequence ID" value="RIE00364.1"/>
    <property type="molecule type" value="Genomic_DNA"/>
</dbReference>
<protein>
    <submittedName>
        <fullName evidence="9">Sugar ABC transporter permease</fullName>
    </submittedName>
</protein>
<dbReference type="PANTHER" id="PTHR43227:SF11">
    <property type="entry name" value="BLL4140 PROTEIN"/>
    <property type="match status" value="1"/>
</dbReference>
<dbReference type="Proteomes" id="UP000266340">
    <property type="component" value="Unassembled WGS sequence"/>
</dbReference>
<dbReference type="PROSITE" id="PS50928">
    <property type="entry name" value="ABC_TM1"/>
    <property type="match status" value="1"/>
</dbReference>
<keyword evidence="3" id="KW-1003">Cell membrane</keyword>
<comment type="subcellular location">
    <subcellularLocation>
        <location evidence="1 7">Cell membrane</location>
        <topology evidence="1 7">Multi-pass membrane protein</topology>
    </subcellularLocation>
</comment>
<proteinExistence type="inferred from homology"/>
<evidence type="ECO:0000313" key="10">
    <source>
        <dbReference type="Proteomes" id="UP000266340"/>
    </source>
</evidence>
<dbReference type="CDD" id="cd06261">
    <property type="entry name" value="TM_PBP2"/>
    <property type="match status" value="1"/>
</dbReference>
<keyword evidence="4 7" id="KW-0812">Transmembrane</keyword>
<evidence type="ECO:0000256" key="4">
    <source>
        <dbReference type="ARBA" id="ARBA00022692"/>
    </source>
</evidence>
<evidence type="ECO:0000256" key="2">
    <source>
        <dbReference type="ARBA" id="ARBA00022448"/>
    </source>
</evidence>